<keyword evidence="3" id="KW-0472">Membrane</keyword>
<evidence type="ECO:0000256" key="3">
    <source>
        <dbReference type="SAM" id="Phobius"/>
    </source>
</evidence>
<keyword evidence="3" id="KW-0812">Transmembrane</keyword>
<sequence>MICNVKGIYTKILLTIFIGGFLLYEIFPNVVLLSFFYTKFVYVTIFYFIIIPLLTALEESLHIAVCIQQGKSSFVSGIVVKYIITRKKHLLAMTAVATKFRGNFKLSEKIQIHGGAPLLIFLFLCIGLVVGVILPQIHVKDIMWFWLILGIFPICSLLPIKLIFESDGYCILKDAKRLGASAPQTFKEILWGMFYGLQYIFLGSRYTRKFNMNVVDEKNQKILGAFEAVQKDNFKNAATILEEALKKNSDNPEIYNNIAWCYAELRTNLDRAIMLARKAIDLNPAEAVYYDTLCWCYYKSGNFDKAKDCVRLALKIDSGNPIFQDHLKEIENALTKNTPKNWSIDLQK</sequence>
<keyword evidence="3" id="KW-1133">Transmembrane helix</keyword>
<evidence type="ECO:0000256" key="1">
    <source>
        <dbReference type="ARBA" id="ARBA00022737"/>
    </source>
</evidence>
<evidence type="ECO:0000313" key="4">
    <source>
        <dbReference type="EMBL" id="KPJ74109.1"/>
    </source>
</evidence>
<dbReference type="InterPro" id="IPR011990">
    <property type="entry name" value="TPR-like_helical_dom_sf"/>
</dbReference>
<dbReference type="SMART" id="SM00028">
    <property type="entry name" value="TPR"/>
    <property type="match status" value="2"/>
</dbReference>
<feature type="transmembrane region" description="Helical" evidence="3">
    <location>
        <begin position="143"/>
        <end position="164"/>
    </location>
</feature>
<dbReference type="EMBL" id="LJNI01000015">
    <property type="protein sequence ID" value="KPJ74109.1"/>
    <property type="molecule type" value="Genomic_DNA"/>
</dbReference>
<dbReference type="SUPFAM" id="SSF48452">
    <property type="entry name" value="TPR-like"/>
    <property type="match status" value="1"/>
</dbReference>
<dbReference type="Proteomes" id="UP000051012">
    <property type="component" value="Unassembled WGS sequence"/>
</dbReference>
<keyword evidence="2" id="KW-0802">TPR repeat</keyword>
<dbReference type="Gene3D" id="1.25.40.10">
    <property type="entry name" value="Tetratricopeptide repeat domain"/>
    <property type="match status" value="1"/>
</dbReference>
<feature type="transmembrane region" description="Helical" evidence="3">
    <location>
        <begin position="115"/>
        <end position="137"/>
    </location>
</feature>
<evidence type="ECO:0000313" key="5">
    <source>
        <dbReference type="Proteomes" id="UP000051012"/>
    </source>
</evidence>
<gene>
    <name evidence="4" type="ORF">AMJ52_01945</name>
</gene>
<organism evidence="4 5">
    <name type="scientific">candidate division TA06 bacterium DG_78</name>
    <dbReference type="NCBI Taxonomy" id="1703772"/>
    <lineage>
        <taxon>Bacteria</taxon>
        <taxon>Bacteria division TA06</taxon>
    </lineage>
</organism>
<dbReference type="InterPro" id="IPR019734">
    <property type="entry name" value="TPR_rpt"/>
</dbReference>
<feature type="transmembrane region" description="Helical" evidence="3">
    <location>
        <begin position="40"/>
        <end position="57"/>
    </location>
</feature>
<dbReference type="AlphaFoldDB" id="A0A0S7YHA3"/>
<evidence type="ECO:0000256" key="2">
    <source>
        <dbReference type="ARBA" id="ARBA00022803"/>
    </source>
</evidence>
<feature type="transmembrane region" description="Helical" evidence="3">
    <location>
        <begin position="12"/>
        <end position="34"/>
    </location>
</feature>
<dbReference type="Pfam" id="PF07719">
    <property type="entry name" value="TPR_2"/>
    <property type="match status" value="1"/>
</dbReference>
<dbReference type="InterPro" id="IPR013105">
    <property type="entry name" value="TPR_2"/>
</dbReference>
<accession>A0A0S7YHA3</accession>
<comment type="caution">
    <text evidence="4">The sequence shown here is derived from an EMBL/GenBank/DDBJ whole genome shotgun (WGS) entry which is preliminary data.</text>
</comment>
<dbReference type="Pfam" id="PF13181">
    <property type="entry name" value="TPR_8"/>
    <property type="match status" value="1"/>
</dbReference>
<proteinExistence type="predicted"/>
<name>A0A0S7YHA3_UNCT6</name>
<protein>
    <submittedName>
        <fullName evidence="4">Uncharacterized protein</fullName>
    </submittedName>
</protein>
<keyword evidence="1" id="KW-0677">Repeat</keyword>
<reference evidence="4 5" key="1">
    <citation type="journal article" date="2015" name="Microbiome">
        <title>Genomic resolution of linkages in carbon, nitrogen, and sulfur cycling among widespread estuary sediment bacteria.</title>
        <authorList>
            <person name="Baker B.J."/>
            <person name="Lazar C.S."/>
            <person name="Teske A.P."/>
            <person name="Dick G.J."/>
        </authorList>
    </citation>
    <scope>NUCLEOTIDE SEQUENCE [LARGE SCALE GENOMIC DNA]</scope>
    <source>
        <strain evidence="4">DG_78</strain>
    </source>
</reference>